<dbReference type="PROSITE" id="PS51340">
    <property type="entry name" value="MOSC"/>
    <property type="match status" value="1"/>
</dbReference>
<dbReference type="GO" id="GO:0030151">
    <property type="term" value="F:molybdenum ion binding"/>
    <property type="evidence" value="ECO:0007669"/>
    <property type="project" value="InterPro"/>
</dbReference>
<protein>
    <submittedName>
        <fullName evidence="2">MOSC domain-containing protein</fullName>
    </submittedName>
</protein>
<dbReference type="GO" id="GO:0030170">
    <property type="term" value="F:pyridoxal phosphate binding"/>
    <property type="evidence" value="ECO:0007669"/>
    <property type="project" value="InterPro"/>
</dbReference>
<dbReference type="SUPFAM" id="SSF50800">
    <property type="entry name" value="PK beta-barrel domain-like"/>
    <property type="match status" value="1"/>
</dbReference>
<dbReference type="Proteomes" id="UP000431744">
    <property type="component" value="Unassembled WGS sequence"/>
</dbReference>
<comment type="caution">
    <text evidence="2">The sequence shown here is derived from an EMBL/GenBank/DDBJ whole genome shotgun (WGS) entry which is preliminary data.</text>
</comment>
<dbReference type="EMBL" id="WBJY01000001">
    <property type="protein sequence ID" value="KAB1649564.1"/>
    <property type="molecule type" value="Genomic_DNA"/>
</dbReference>
<sequence>MSPRLVAIRRFPVKSMGGEALDRADVSPRGIAGDRGFAVITGDGRFASGKNSKRFQRREAVFGYRARTLTSDDASAALAARSAPDAVTTSERGGTVLVWRERSIWPVAAEEDRERNPRIDFVADPGGPWRTDDPALLDDLRTRIGDDVDLHRTDGTDFFDASPLSLVGTATVTWARREFGADSAVRRLRANLLVETTEPFAEEAWVGRTVRIGGTVTCTVDRVISRCRMIDLDQDGVADRTSFLHGLTATRGPNLAVYLGPRTPGVIAVGDTLSFGDA</sequence>
<dbReference type="RefSeq" id="WP_158028154.1">
    <property type="nucleotide sequence ID" value="NZ_BMHG01000001.1"/>
</dbReference>
<keyword evidence="3" id="KW-1185">Reference proteome</keyword>
<feature type="domain" description="MOSC" evidence="1">
    <location>
        <begin position="130"/>
        <end position="276"/>
    </location>
</feature>
<dbReference type="OrthoDB" id="9793178at2"/>
<evidence type="ECO:0000313" key="2">
    <source>
        <dbReference type="EMBL" id="KAB1649564.1"/>
    </source>
</evidence>
<dbReference type="InterPro" id="IPR005302">
    <property type="entry name" value="MoCF_Sase_C"/>
</dbReference>
<dbReference type="GO" id="GO:0003824">
    <property type="term" value="F:catalytic activity"/>
    <property type="evidence" value="ECO:0007669"/>
    <property type="project" value="InterPro"/>
</dbReference>
<gene>
    <name evidence="2" type="ORF">F8O04_04750</name>
</gene>
<dbReference type="InterPro" id="IPR005303">
    <property type="entry name" value="MOCOS_middle"/>
</dbReference>
<proteinExistence type="predicted"/>
<dbReference type="AlphaFoldDB" id="A0A6H9WT49"/>
<evidence type="ECO:0000313" key="3">
    <source>
        <dbReference type="Proteomes" id="UP000431744"/>
    </source>
</evidence>
<dbReference type="InterPro" id="IPR011037">
    <property type="entry name" value="Pyrv_Knase-like_insert_dom_sf"/>
</dbReference>
<evidence type="ECO:0000259" key="1">
    <source>
        <dbReference type="PROSITE" id="PS51340"/>
    </source>
</evidence>
<dbReference type="Pfam" id="PF03476">
    <property type="entry name" value="MOSC_N"/>
    <property type="match status" value="1"/>
</dbReference>
<dbReference type="Pfam" id="PF03473">
    <property type="entry name" value="MOSC"/>
    <property type="match status" value="1"/>
</dbReference>
<accession>A0A6H9WT49</accession>
<organism evidence="2 3">
    <name type="scientific">Pseudoclavibacter endophyticus</name>
    <dbReference type="NCBI Taxonomy" id="1778590"/>
    <lineage>
        <taxon>Bacteria</taxon>
        <taxon>Bacillati</taxon>
        <taxon>Actinomycetota</taxon>
        <taxon>Actinomycetes</taxon>
        <taxon>Micrococcales</taxon>
        <taxon>Microbacteriaceae</taxon>
        <taxon>Pseudoclavibacter</taxon>
    </lineage>
</organism>
<reference evidence="2 3" key="1">
    <citation type="submission" date="2019-09" db="EMBL/GenBank/DDBJ databases">
        <title>Phylogeny of genus Pseudoclavibacter and closely related genus.</title>
        <authorList>
            <person name="Li Y."/>
        </authorList>
    </citation>
    <scope>NUCLEOTIDE SEQUENCE [LARGE SCALE GENOMIC DNA]</scope>
    <source>
        <strain evidence="2 3">EGI 60007</strain>
    </source>
</reference>
<name>A0A6H9WT49_9MICO</name>